<dbReference type="VEuPathDB" id="AmoebaDB:DDB_G0290475"/>
<dbReference type="HOGENOM" id="CLU_2150617_0_0_1"/>
<dbReference type="AlphaFoldDB" id="Q54G26"/>
<dbReference type="RefSeq" id="XP_635746.1">
    <property type="nucleotide sequence ID" value="XM_630654.1"/>
</dbReference>
<dbReference type="EMBL" id="AAFI02000163">
    <property type="protein sequence ID" value="EAL62253.1"/>
    <property type="molecule type" value="Genomic_DNA"/>
</dbReference>
<organism evidence="1 2">
    <name type="scientific">Dictyostelium discoideum</name>
    <name type="common">Social amoeba</name>
    <dbReference type="NCBI Taxonomy" id="44689"/>
    <lineage>
        <taxon>Eukaryota</taxon>
        <taxon>Amoebozoa</taxon>
        <taxon>Evosea</taxon>
        <taxon>Eumycetozoa</taxon>
        <taxon>Dictyostelia</taxon>
        <taxon>Dictyosteliales</taxon>
        <taxon>Dictyosteliaceae</taxon>
        <taxon>Dictyostelium</taxon>
    </lineage>
</organism>
<comment type="caution">
    <text evidence="1">The sequence shown here is derived from an EMBL/GenBank/DDBJ whole genome shotgun (WGS) entry which is preliminary data.</text>
</comment>
<reference evidence="1 2" key="1">
    <citation type="journal article" date="2005" name="Nature">
        <title>The genome of the social amoeba Dictyostelium discoideum.</title>
        <authorList>
            <consortium name="The Dictyostelium discoideum Sequencing Consortium"/>
            <person name="Eichinger L."/>
            <person name="Pachebat J.A."/>
            <person name="Glockner G."/>
            <person name="Rajandream M.A."/>
            <person name="Sucgang R."/>
            <person name="Berriman M."/>
            <person name="Song J."/>
            <person name="Olsen R."/>
            <person name="Szafranski K."/>
            <person name="Xu Q."/>
            <person name="Tunggal B."/>
            <person name="Kummerfeld S."/>
            <person name="Madera M."/>
            <person name="Konfortov B.A."/>
            <person name="Rivero F."/>
            <person name="Bankier A.T."/>
            <person name="Lehmann R."/>
            <person name="Hamlin N."/>
            <person name="Davies R."/>
            <person name="Gaudet P."/>
            <person name="Fey P."/>
            <person name="Pilcher K."/>
            <person name="Chen G."/>
            <person name="Saunders D."/>
            <person name="Sodergren E."/>
            <person name="Davis P."/>
            <person name="Kerhornou A."/>
            <person name="Nie X."/>
            <person name="Hall N."/>
            <person name="Anjard C."/>
            <person name="Hemphill L."/>
            <person name="Bason N."/>
            <person name="Farbrother P."/>
            <person name="Desany B."/>
            <person name="Just E."/>
            <person name="Morio T."/>
            <person name="Rost R."/>
            <person name="Churcher C."/>
            <person name="Cooper J."/>
            <person name="Haydock S."/>
            <person name="van Driessche N."/>
            <person name="Cronin A."/>
            <person name="Goodhead I."/>
            <person name="Muzny D."/>
            <person name="Mourier T."/>
            <person name="Pain A."/>
            <person name="Lu M."/>
            <person name="Harper D."/>
            <person name="Lindsay R."/>
            <person name="Hauser H."/>
            <person name="James K."/>
            <person name="Quiles M."/>
            <person name="Madan Babu M."/>
            <person name="Saito T."/>
            <person name="Buchrieser C."/>
            <person name="Wardroper A."/>
            <person name="Felder M."/>
            <person name="Thangavelu M."/>
            <person name="Johnson D."/>
            <person name="Knights A."/>
            <person name="Loulseged H."/>
            <person name="Mungall K."/>
            <person name="Oliver K."/>
            <person name="Price C."/>
            <person name="Quail M.A."/>
            <person name="Urushihara H."/>
            <person name="Hernandez J."/>
            <person name="Rabbinowitsch E."/>
            <person name="Steffen D."/>
            <person name="Sanders M."/>
            <person name="Ma J."/>
            <person name="Kohara Y."/>
            <person name="Sharp S."/>
            <person name="Simmonds M."/>
            <person name="Spiegler S."/>
            <person name="Tivey A."/>
            <person name="Sugano S."/>
            <person name="White B."/>
            <person name="Walker D."/>
            <person name="Woodward J."/>
            <person name="Winckler T."/>
            <person name="Tanaka Y."/>
            <person name="Shaulsky G."/>
            <person name="Schleicher M."/>
            <person name="Weinstock G."/>
            <person name="Rosenthal A."/>
            <person name="Cox E.C."/>
            <person name="Chisholm R.L."/>
            <person name="Gibbs R."/>
            <person name="Loomis W.F."/>
            <person name="Platzer M."/>
            <person name="Kay R.R."/>
            <person name="Williams J."/>
            <person name="Dear P.H."/>
            <person name="Noegel A.A."/>
            <person name="Barrell B."/>
            <person name="Kuspa A."/>
        </authorList>
    </citation>
    <scope>NUCLEOTIDE SEQUENCE [LARGE SCALE GENOMIC DNA]</scope>
    <source>
        <strain evidence="1 2">AX4</strain>
    </source>
</reference>
<accession>Q54G26</accession>
<keyword evidence="2" id="KW-1185">Reference proteome</keyword>
<evidence type="ECO:0000313" key="2">
    <source>
        <dbReference type="Proteomes" id="UP000002195"/>
    </source>
</evidence>
<dbReference type="GeneID" id="8627665"/>
<dbReference type="InParanoid" id="Q54G26"/>
<name>Q54G26_DICDI</name>
<sequence length="112" mass="12571">MIPSWNRFFDGFSKINDINPNHNNTFKCSALLLNGKCKHQLIEVEGAVNITISVSVARNGDSKGIDFQKFSSILGLSFKVSTIISNCNKNAKDQTNYCNFINWIIEILTNNI</sequence>
<dbReference type="Proteomes" id="UP000002195">
    <property type="component" value="Unassembled WGS sequence"/>
</dbReference>
<evidence type="ECO:0000313" key="1">
    <source>
        <dbReference type="EMBL" id="EAL62253.1"/>
    </source>
</evidence>
<dbReference type="dictyBase" id="DDB_G0290475"/>
<dbReference type="PaxDb" id="44689-DDB0219569"/>
<gene>
    <name evidence="1" type="ORF">DDB_G0290475</name>
</gene>
<protein>
    <submittedName>
        <fullName evidence="1">Uncharacterized protein</fullName>
    </submittedName>
</protein>
<proteinExistence type="predicted"/>
<dbReference type="KEGG" id="ddi:DDB_G0290475"/>